<evidence type="ECO:0000313" key="2">
    <source>
        <dbReference type="EMBL" id="GAA4031522.1"/>
    </source>
</evidence>
<dbReference type="InterPro" id="IPR011990">
    <property type="entry name" value="TPR-like_helical_dom_sf"/>
</dbReference>
<reference evidence="3" key="1">
    <citation type="journal article" date="2019" name="Int. J. Syst. Evol. Microbiol.">
        <title>The Global Catalogue of Microorganisms (GCM) 10K type strain sequencing project: providing services to taxonomists for standard genome sequencing and annotation.</title>
        <authorList>
            <consortium name="The Broad Institute Genomics Platform"/>
            <consortium name="The Broad Institute Genome Sequencing Center for Infectious Disease"/>
            <person name="Wu L."/>
            <person name="Ma J."/>
        </authorList>
    </citation>
    <scope>NUCLEOTIDE SEQUENCE [LARGE SCALE GENOMIC DNA]</scope>
    <source>
        <strain evidence="3">JCM 17064</strain>
    </source>
</reference>
<proteinExistence type="predicted"/>
<sequence>MKALFFTLTLMAFSLSHSQKYDCASKTREYQEFLKTQDFNGSYQTWLEVSKKCPKESEIIYTDGLSILQYKIDNAANPEDKEKLVRNLLSLYEQFYKNFPKSVPDYEVKKAMALYNNHIEAESEILSLLESGFSKAGSEVKDANAIFTYFRLCHEKYKAGDAQYNANATLDRYALVNALLTNLQSFASANSNDYKTAQRAIDAMSKDLATCDNLEAYFEKNYSANIDSVAWLTSALTNMTNKCGAKPVFFKMAERVYSLQVSSQSAYFMAIATLKQKKFEESIKFYNQAAELETDNVKKAEIYYSLGTGLLANDLTKSKEALNKALLADPNMGRVYLFLAQQYANNANKCGKTAFEKKAIYTLAAQTVRKAVAIEPKLKATVDKMAAEFDAKGVTSTDIAKEKMKGKTLTLGCLINETITFPAK</sequence>
<evidence type="ECO:0000313" key="3">
    <source>
        <dbReference type="Proteomes" id="UP001500968"/>
    </source>
</evidence>
<organism evidence="2 3">
    <name type="scientific">Flavobacterium cheonhonense</name>
    <dbReference type="NCBI Taxonomy" id="706185"/>
    <lineage>
        <taxon>Bacteria</taxon>
        <taxon>Pseudomonadati</taxon>
        <taxon>Bacteroidota</taxon>
        <taxon>Flavobacteriia</taxon>
        <taxon>Flavobacteriales</taxon>
        <taxon>Flavobacteriaceae</taxon>
        <taxon>Flavobacterium</taxon>
    </lineage>
</organism>
<dbReference type="EMBL" id="BAABCR010000015">
    <property type="protein sequence ID" value="GAA4031522.1"/>
    <property type="molecule type" value="Genomic_DNA"/>
</dbReference>
<dbReference type="SUPFAM" id="SSF48452">
    <property type="entry name" value="TPR-like"/>
    <property type="match status" value="1"/>
</dbReference>
<protein>
    <recommendedName>
        <fullName evidence="4">Tetratricopeptide repeat protein</fullName>
    </recommendedName>
</protein>
<dbReference type="SMART" id="SM00028">
    <property type="entry name" value="TPR"/>
    <property type="match status" value="2"/>
</dbReference>
<feature type="repeat" description="TPR" evidence="1">
    <location>
        <begin position="263"/>
        <end position="296"/>
    </location>
</feature>
<dbReference type="RefSeq" id="WP_324688907.1">
    <property type="nucleotide sequence ID" value="NZ_BAABCR010000015.1"/>
</dbReference>
<keyword evidence="1" id="KW-0802">TPR repeat</keyword>
<evidence type="ECO:0000256" key="1">
    <source>
        <dbReference type="PROSITE-ProRule" id="PRU00339"/>
    </source>
</evidence>
<comment type="caution">
    <text evidence="2">The sequence shown here is derived from an EMBL/GenBank/DDBJ whole genome shotgun (WGS) entry which is preliminary data.</text>
</comment>
<keyword evidence="3" id="KW-1185">Reference proteome</keyword>
<gene>
    <name evidence="2" type="ORF">GCM10022386_14390</name>
</gene>
<dbReference type="Proteomes" id="UP001500968">
    <property type="component" value="Unassembled WGS sequence"/>
</dbReference>
<name>A0ABP7TWG0_9FLAO</name>
<dbReference type="Gene3D" id="1.25.40.10">
    <property type="entry name" value="Tetratricopeptide repeat domain"/>
    <property type="match status" value="1"/>
</dbReference>
<dbReference type="InterPro" id="IPR019734">
    <property type="entry name" value="TPR_rpt"/>
</dbReference>
<dbReference type="PROSITE" id="PS50005">
    <property type="entry name" value="TPR"/>
    <property type="match status" value="1"/>
</dbReference>
<accession>A0ABP7TWG0</accession>
<evidence type="ECO:0008006" key="4">
    <source>
        <dbReference type="Google" id="ProtNLM"/>
    </source>
</evidence>